<comment type="catalytic activity">
    <reaction evidence="13">
        <text>O-phospho-D-serine + H2O = D-serine + phosphate</text>
        <dbReference type="Rhea" id="RHEA:24873"/>
        <dbReference type="ChEBI" id="CHEBI:15377"/>
        <dbReference type="ChEBI" id="CHEBI:35247"/>
        <dbReference type="ChEBI" id="CHEBI:43474"/>
        <dbReference type="ChEBI" id="CHEBI:58680"/>
        <dbReference type="EC" id="3.1.3.3"/>
    </reaction>
</comment>
<keyword evidence="16" id="KW-1185">Reference proteome</keyword>
<dbReference type="PANTHER" id="PTHR43344:SF2">
    <property type="entry name" value="PHOSPHOSERINE PHOSPHATASE"/>
    <property type="match status" value="1"/>
</dbReference>
<dbReference type="InterPro" id="IPR050582">
    <property type="entry name" value="HAD-like_SerB"/>
</dbReference>
<dbReference type="Pfam" id="PF12710">
    <property type="entry name" value="HAD"/>
    <property type="match status" value="1"/>
</dbReference>
<evidence type="ECO:0000256" key="1">
    <source>
        <dbReference type="ARBA" id="ARBA00001946"/>
    </source>
</evidence>
<keyword evidence="7" id="KW-0479">Metal-binding</keyword>
<dbReference type="Gene3D" id="3.40.50.1000">
    <property type="entry name" value="HAD superfamily/HAD-like"/>
    <property type="match status" value="1"/>
</dbReference>
<dbReference type="PANTHER" id="PTHR43344">
    <property type="entry name" value="PHOSPHOSERINE PHOSPHATASE"/>
    <property type="match status" value="1"/>
</dbReference>
<name>A0A1I7N783_9HYPH</name>
<evidence type="ECO:0000256" key="10">
    <source>
        <dbReference type="ARBA" id="ARBA00023299"/>
    </source>
</evidence>
<keyword evidence="6" id="KW-0028">Amino-acid biosynthesis</keyword>
<dbReference type="NCBIfam" id="TIGR01488">
    <property type="entry name" value="HAD-SF-IB"/>
    <property type="match status" value="1"/>
</dbReference>
<comment type="similarity">
    <text evidence="3">Belongs to the HAD-like hydrolase superfamily. SerB family.</text>
</comment>
<evidence type="ECO:0000256" key="8">
    <source>
        <dbReference type="ARBA" id="ARBA00022801"/>
    </source>
</evidence>
<dbReference type="NCBIfam" id="TIGR00338">
    <property type="entry name" value="serB"/>
    <property type="match status" value="1"/>
</dbReference>
<evidence type="ECO:0000313" key="16">
    <source>
        <dbReference type="Proteomes" id="UP000199074"/>
    </source>
</evidence>
<dbReference type="InterPro" id="IPR036412">
    <property type="entry name" value="HAD-like_sf"/>
</dbReference>
<evidence type="ECO:0000256" key="12">
    <source>
        <dbReference type="ARBA" id="ARBA00048138"/>
    </source>
</evidence>
<gene>
    <name evidence="15" type="ORF">SAMN05216456_1048</name>
</gene>
<feature type="active site" description="Proton donor" evidence="14">
    <location>
        <position position="261"/>
    </location>
</feature>
<dbReference type="InterPro" id="IPR023214">
    <property type="entry name" value="HAD_sf"/>
</dbReference>
<dbReference type="SFLD" id="SFLDS00003">
    <property type="entry name" value="Haloacid_Dehalogenase"/>
    <property type="match status" value="1"/>
</dbReference>
<dbReference type="GO" id="GO:0005737">
    <property type="term" value="C:cytoplasm"/>
    <property type="evidence" value="ECO:0007669"/>
    <property type="project" value="TreeGrafter"/>
</dbReference>
<feature type="active site" description="Nucleophile" evidence="14">
    <location>
        <position position="259"/>
    </location>
</feature>
<keyword evidence="8" id="KW-0378">Hydrolase</keyword>
<dbReference type="GO" id="GO:0036424">
    <property type="term" value="F:L-phosphoserine phosphatase activity"/>
    <property type="evidence" value="ECO:0007669"/>
    <property type="project" value="InterPro"/>
</dbReference>
<accession>A0A1I7N783</accession>
<dbReference type="UniPathway" id="UPA00135">
    <property type="reaction ID" value="UER00198"/>
</dbReference>
<evidence type="ECO:0000256" key="11">
    <source>
        <dbReference type="ARBA" id="ARBA00031693"/>
    </source>
</evidence>
<evidence type="ECO:0000256" key="5">
    <source>
        <dbReference type="ARBA" id="ARBA00015196"/>
    </source>
</evidence>
<dbReference type="GO" id="GO:0000287">
    <property type="term" value="F:magnesium ion binding"/>
    <property type="evidence" value="ECO:0007669"/>
    <property type="project" value="TreeGrafter"/>
</dbReference>
<comment type="pathway">
    <text evidence="2">Amino-acid biosynthesis; L-serine biosynthesis; L-serine from 3-phospho-D-glycerate: step 3/3.</text>
</comment>
<organism evidence="15 16">
    <name type="scientific">Devosia crocina</name>
    <dbReference type="NCBI Taxonomy" id="429728"/>
    <lineage>
        <taxon>Bacteria</taxon>
        <taxon>Pseudomonadati</taxon>
        <taxon>Pseudomonadota</taxon>
        <taxon>Alphaproteobacteria</taxon>
        <taxon>Hyphomicrobiales</taxon>
        <taxon>Devosiaceae</taxon>
        <taxon>Devosia</taxon>
    </lineage>
</organism>
<dbReference type="SFLD" id="SFLDF00029">
    <property type="entry name" value="phosphoserine_phosphatase"/>
    <property type="match status" value="1"/>
</dbReference>
<dbReference type="GO" id="GO:0006564">
    <property type="term" value="P:L-serine biosynthetic process"/>
    <property type="evidence" value="ECO:0007669"/>
    <property type="project" value="UniProtKB-KW"/>
</dbReference>
<reference evidence="15 16" key="1">
    <citation type="submission" date="2016-10" db="EMBL/GenBank/DDBJ databases">
        <authorList>
            <person name="de Groot N.N."/>
        </authorList>
    </citation>
    <scope>NUCLEOTIDE SEQUENCE [LARGE SCALE GENOMIC DNA]</scope>
    <source>
        <strain evidence="15 16">IPL20</strain>
    </source>
</reference>
<sequence>MHRKGTSNPLRVGHPKAPGYFRIHFHEHRHAASLIKRLELLLNLQGQLGRDLGNFGESVYQGIEIEPCSADENHLALDISMRKNFRYGTEPLAGRKASAGGHRAIKTMLSAPFVLSRRPRRNHAHGVIDLHGISVDDETTALLSPRQRQPRLAAGGGTRYQDGASLARHSTLPKDIVAMPVLSLIANPADSDLDVSLAAAVVQQTGGELNWLSHQVACDIIEPKAPDALAIARDLIGQRRVDANIVPTDGRRKLLLIADMDSTMIEQECIDELAAALDLKPQVAEITERAMRGELDFGAALDTRVALLKGLERATIEAVRREAITLTPGGRTLVHTMKAYGAYTSLVSGGFTFFADYFAKRIGFDEAVANVLLFEGEQLTGTVRKPIVDKDTKRIRLETLAAERGLSLGQTLAVGDGANDLDMIGIAGFGVALHAKPAVSAAAAYRVDHGDLTALLYLQGYEEDEFVR</sequence>
<dbReference type="SFLD" id="SFLDG01137">
    <property type="entry name" value="C1.6.1:_Phosphoserine_Phosphat"/>
    <property type="match status" value="1"/>
</dbReference>
<evidence type="ECO:0000256" key="13">
    <source>
        <dbReference type="ARBA" id="ARBA00048523"/>
    </source>
</evidence>
<evidence type="ECO:0000256" key="14">
    <source>
        <dbReference type="PIRSR" id="PIRSR604469-1"/>
    </source>
</evidence>
<evidence type="ECO:0000256" key="7">
    <source>
        <dbReference type="ARBA" id="ARBA00022723"/>
    </source>
</evidence>
<dbReference type="SFLD" id="SFLDG01136">
    <property type="entry name" value="C1.6:_Phosphoserine_Phosphatas"/>
    <property type="match status" value="1"/>
</dbReference>
<protein>
    <recommendedName>
        <fullName evidence="5">Phosphoserine phosphatase</fullName>
        <ecNumber evidence="4">3.1.3.3</ecNumber>
    </recommendedName>
    <alternativeName>
        <fullName evidence="11">O-phosphoserine phosphohydrolase</fullName>
    </alternativeName>
</protein>
<evidence type="ECO:0000256" key="3">
    <source>
        <dbReference type="ARBA" id="ARBA00009184"/>
    </source>
</evidence>
<dbReference type="AlphaFoldDB" id="A0A1I7N783"/>
<dbReference type="STRING" id="429728.SAMN05216456_1048"/>
<comment type="catalytic activity">
    <reaction evidence="12">
        <text>O-phospho-L-serine + H2O = L-serine + phosphate</text>
        <dbReference type="Rhea" id="RHEA:21208"/>
        <dbReference type="ChEBI" id="CHEBI:15377"/>
        <dbReference type="ChEBI" id="CHEBI:33384"/>
        <dbReference type="ChEBI" id="CHEBI:43474"/>
        <dbReference type="ChEBI" id="CHEBI:57524"/>
        <dbReference type="EC" id="3.1.3.3"/>
    </reaction>
</comment>
<evidence type="ECO:0000256" key="4">
    <source>
        <dbReference type="ARBA" id="ARBA00012640"/>
    </source>
</evidence>
<proteinExistence type="inferred from homology"/>
<evidence type="ECO:0000256" key="9">
    <source>
        <dbReference type="ARBA" id="ARBA00022842"/>
    </source>
</evidence>
<evidence type="ECO:0000313" key="15">
    <source>
        <dbReference type="EMBL" id="SFV30528.1"/>
    </source>
</evidence>
<keyword evidence="9" id="KW-0460">Magnesium</keyword>
<dbReference type="SUPFAM" id="SSF56784">
    <property type="entry name" value="HAD-like"/>
    <property type="match status" value="1"/>
</dbReference>
<keyword evidence="10" id="KW-0718">Serine biosynthesis</keyword>
<dbReference type="Proteomes" id="UP000199074">
    <property type="component" value="Unassembled WGS sequence"/>
</dbReference>
<comment type="cofactor">
    <cofactor evidence="1">
        <name>Mg(2+)</name>
        <dbReference type="ChEBI" id="CHEBI:18420"/>
    </cofactor>
</comment>
<dbReference type="EC" id="3.1.3.3" evidence="4"/>
<evidence type="ECO:0000256" key="6">
    <source>
        <dbReference type="ARBA" id="ARBA00022605"/>
    </source>
</evidence>
<evidence type="ECO:0000256" key="2">
    <source>
        <dbReference type="ARBA" id="ARBA00005135"/>
    </source>
</evidence>
<dbReference type="EMBL" id="FPCK01000001">
    <property type="protein sequence ID" value="SFV30528.1"/>
    <property type="molecule type" value="Genomic_DNA"/>
</dbReference>
<dbReference type="InterPro" id="IPR004469">
    <property type="entry name" value="PSP"/>
</dbReference>